<feature type="domain" description="Penicillin-binding protein transpeptidase" evidence="12">
    <location>
        <begin position="323"/>
        <end position="651"/>
    </location>
</feature>
<dbReference type="Gene3D" id="3.40.710.10">
    <property type="entry name" value="DD-peptidase/beta-lactamase superfamily"/>
    <property type="match status" value="1"/>
</dbReference>
<keyword evidence="7" id="KW-0573">Peptidoglycan synthesis</keyword>
<evidence type="ECO:0000256" key="1">
    <source>
        <dbReference type="ARBA" id="ARBA00004167"/>
    </source>
</evidence>
<dbReference type="InterPro" id="IPR050515">
    <property type="entry name" value="Beta-lactam/transpept"/>
</dbReference>
<feature type="transmembrane region" description="Helical" evidence="11">
    <location>
        <begin position="20"/>
        <end position="42"/>
    </location>
</feature>
<evidence type="ECO:0000256" key="5">
    <source>
        <dbReference type="ARBA" id="ARBA00022692"/>
    </source>
</evidence>
<gene>
    <name evidence="14" type="ORF">ACFSVM_20670</name>
</gene>
<keyword evidence="9 11" id="KW-0472">Membrane</keyword>
<evidence type="ECO:0000256" key="6">
    <source>
        <dbReference type="ARBA" id="ARBA00022960"/>
    </source>
</evidence>
<keyword evidence="5 11" id="KW-0812">Transmembrane</keyword>
<organism evidence="14 15">
    <name type="scientific">Paenibacillus shunpengii</name>
    <dbReference type="NCBI Taxonomy" id="2054424"/>
    <lineage>
        <taxon>Bacteria</taxon>
        <taxon>Bacillati</taxon>
        <taxon>Bacillota</taxon>
        <taxon>Bacilli</taxon>
        <taxon>Bacillales</taxon>
        <taxon>Paenibacillaceae</taxon>
        <taxon>Paenibacillus</taxon>
    </lineage>
</organism>
<dbReference type="Gene3D" id="3.90.1310.10">
    <property type="entry name" value="Penicillin-binding protein 2a (Domain 2)"/>
    <property type="match status" value="1"/>
</dbReference>
<dbReference type="PANTHER" id="PTHR30627">
    <property type="entry name" value="PEPTIDOGLYCAN D,D-TRANSPEPTIDASE"/>
    <property type="match status" value="1"/>
</dbReference>
<dbReference type="SUPFAM" id="SSF56601">
    <property type="entry name" value="beta-lactamase/transpeptidase-like"/>
    <property type="match status" value="1"/>
</dbReference>
<evidence type="ECO:0000256" key="7">
    <source>
        <dbReference type="ARBA" id="ARBA00022984"/>
    </source>
</evidence>
<evidence type="ECO:0000313" key="15">
    <source>
        <dbReference type="Proteomes" id="UP001597540"/>
    </source>
</evidence>
<comment type="similarity">
    <text evidence="3">Belongs to the transpeptidase family.</text>
</comment>
<evidence type="ECO:0000256" key="2">
    <source>
        <dbReference type="ARBA" id="ARBA00004236"/>
    </source>
</evidence>
<keyword evidence="8 11" id="KW-1133">Transmembrane helix</keyword>
<comment type="subcellular location">
    <subcellularLocation>
        <location evidence="2">Cell membrane</location>
    </subcellularLocation>
    <subcellularLocation>
        <location evidence="1">Membrane</location>
        <topology evidence="1">Single-pass membrane protein</topology>
    </subcellularLocation>
</comment>
<dbReference type="SUPFAM" id="SSF56519">
    <property type="entry name" value="Penicillin binding protein dimerisation domain"/>
    <property type="match status" value="1"/>
</dbReference>
<evidence type="ECO:0000256" key="10">
    <source>
        <dbReference type="ARBA" id="ARBA00023316"/>
    </source>
</evidence>
<dbReference type="PANTHER" id="PTHR30627:SF2">
    <property type="entry name" value="PEPTIDOGLYCAN D,D-TRANSPEPTIDASE MRDA"/>
    <property type="match status" value="1"/>
</dbReference>
<reference evidence="15" key="1">
    <citation type="journal article" date="2019" name="Int. J. Syst. Evol. Microbiol.">
        <title>The Global Catalogue of Microorganisms (GCM) 10K type strain sequencing project: providing services to taxonomists for standard genome sequencing and annotation.</title>
        <authorList>
            <consortium name="The Broad Institute Genomics Platform"/>
            <consortium name="The Broad Institute Genome Sequencing Center for Infectious Disease"/>
            <person name="Wu L."/>
            <person name="Ma J."/>
        </authorList>
    </citation>
    <scope>NUCLEOTIDE SEQUENCE [LARGE SCALE GENOMIC DNA]</scope>
    <source>
        <strain evidence="15">KCTC 33849</strain>
    </source>
</reference>
<evidence type="ECO:0000256" key="11">
    <source>
        <dbReference type="SAM" id="Phobius"/>
    </source>
</evidence>
<proteinExistence type="inferred from homology"/>
<evidence type="ECO:0000259" key="12">
    <source>
        <dbReference type="Pfam" id="PF00905"/>
    </source>
</evidence>
<keyword evidence="6" id="KW-0133">Cell shape</keyword>
<evidence type="ECO:0000259" key="13">
    <source>
        <dbReference type="Pfam" id="PF03717"/>
    </source>
</evidence>
<feature type="domain" description="Penicillin-binding protein dimerisation" evidence="13">
    <location>
        <begin position="67"/>
        <end position="265"/>
    </location>
</feature>
<dbReference type="Proteomes" id="UP001597540">
    <property type="component" value="Unassembled WGS sequence"/>
</dbReference>
<comment type="caution">
    <text evidence="14">The sequence shown here is derived from an EMBL/GenBank/DDBJ whole genome shotgun (WGS) entry which is preliminary data.</text>
</comment>
<keyword evidence="4" id="KW-1003">Cell membrane</keyword>
<dbReference type="InterPro" id="IPR012338">
    <property type="entry name" value="Beta-lactam/transpept-like"/>
</dbReference>
<sequence>MAQQQNHEKEELSNKRRFSFRLNFFFFSSFIIFSIIIIRLAVLQFVEGPVLAQQESSSVTKSIPLLPVRGTIYDATGETKLAYSEPIQSLYITLYKNYSQQEGGPENPNRPEAEAMAEKLAEVFAEYGEADREPMSKDDIINAMDLENTQAYGYTPRLIKSDLSEKEIAYFMQHKKDFPGVSVIEETVRKYDEDSVAVQAIGYLKTFKTSKTLAEYDAIDKENSSQTDPGLVYSELEYVGVDGLERQYQDELRGKAGYSQIPINPLNLPEEGTVIQPPQKGHNLISSIHKDIQVATEEAIMDQLDWLHSNPVSGKLHPNAKTGFAVAMEVETGNIVAMASMPDYDPNKPWDYDKVKYIYRNGTVESFPPDDTGRHPESTVLLGSTVKPLSVLIGLKEGFFSPNGTVYQDRGIAYFGRDDSSVRNSQNHVYGPLSAATAIEHSSNAFMVDLIGEKLWNKYGSEGVNVWDEYMKEFGLGVETGVDLPKEYEGFLEYTNEAETSLARLAYASFGQQGKYTTMQLAQYATMLANKGKRMEPHLVKEIRDSEGNVVEKIEPKVLNEVEFSDTLWETIHRGMNTDVSRAFSGFPYDFARKTGTSEQDLYYNGTRNRVDNGVFIAFAPRENPKLAVAVVVPEGGFGSSSAAPIARKIFDAYDQAYGLDGVPKGKPENTEGDTTEQ</sequence>
<accession>A0ABW5STH3</accession>
<keyword evidence="10" id="KW-0961">Cell wall biogenesis/degradation</keyword>
<dbReference type="InterPro" id="IPR036138">
    <property type="entry name" value="PBP_dimer_sf"/>
</dbReference>
<dbReference type="InterPro" id="IPR005311">
    <property type="entry name" value="PBP_dimer"/>
</dbReference>
<protein>
    <submittedName>
        <fullName evidence="14">Peptidoglycan D,D-transpeptidase FtsI family protein</fullName>
    </submittedName>
</protein>
<evidence type="ECO:0000256" key="3">
    <source>
        <dbReference type="ARBA" id="ARBA00007171"/>
    </source>
</evidence>
<evidence type="ECO:0000256" key="9">
    <source>
        <dbReference type="ARBA" id="ARBA00023136"/>
    </source>
</evidence>
<dbReference type="Pfam" id="PF00905">
    <property type="entry name" value="Transpeptidase"/>
    <property type="match status" value="1"/>
</dbReference>
<dbReference type="Pfam" id="PF03717">
    <property type="entry name" value="PBP_dimer"/>
    <property type="match status" value="1"/>
</dbReference>
<evidence type="ECO:0000256" key="8">
    <source>
        <dbReference type="ARBA" id="ARBA00022989"/>
    </source>
</evidence>
<evidence type="ECO:0000313" key="14">
    <source>
        <dbReference type="EMBL" id="MFD2702856.1"/>
    </source>
</evidence>
<dbReference type="RefSeq" id="WP_379264251.1">
    <property type="nucleotide sequence ID" value="NZ_JBHUMJ010000008.1"/>
</dbReference>
<keyword evidence="15" id="KW-1185">Reference proteome</keyword>
<evidence type="ECO:0000256" key="4">
    <source>
        <dbReference type="ARBA" id="ARBA00022475"/>
    </source>
</evidence>
<name>A0ABW5STH3_9BACL</name>
<dbReference type="EMBL" id="JBHUMJ010000008">
    <property type="protein sequence ID" value="MFD2702856.1"/>
    <property type="molecule type" value="Genomic_DNA"/>
</dbReference>
<dbReference type="InterPro" id="IPR001460">
    <property type="entry name" value="PCN-bd_Tpept"/>
</dbReference>